<evidence type="ECO:0000313" key="2">
    <source>
        <dbReference type="EMBL" id="KAF2789646.1"/>
    </source>
</evidence>
<gene>
    <name evidence="2" type="ORF">K505DRAFT_420335</name>
</gene>
<keyword evidence="3" id="KW-1185">Reference proteome</keyword>
<dbReference type="Proteomes" id="UP000799757">
    <property type="component" value="Unassembled WGS sequence"/>
</dbReference>
<reference evidence="2" key="1">
    <citation type="journal article" date="2020" name="Stud. Mycol.">
        <title>101 Dothideomycetes genomes: a test case for predicting lifestyles and emergence of pathogens.</title>
        <authorList>
            <person name="Haridas S."/>
            <person name="Albert R."/>
            <person name="Binder M."/>
            <person name="Bloem J."/>
            <person name="Labutti K."/>
            <person name="Salamov A."/>
            <person name="Andreopoulos B."/>
            <person name="Baker S."/>
            <person name="Barry K."/>
            <person name="Bills G."/>
            <person name="Bluhm B."/>
            <person name="Cannon C."/>
            <person name="Castanera R."/>
            <person name="Culley D."/>
            <person name="Daum C."/>
            <person name="Ezra D."/>
            <person name="Gonzalez J."/>
            <person name="Henrissat B."/>
            <person name="Kuo A."/>
            <person name="Liang C."/>
            <person name="Lipzen A."/>
            <person name="Lutzoni F."/>
            <person name="Magnuson J."/>
            <person name="Mondo S."/>
            <person name="Nolan M."/>
            <person name="Ohm R."/>
            <person name="Pangilinan J."/>
            <person name="Park H.-J."/>
            <person name="Ramirez L."/>
            <person name="Alfaro M."/>
            <person name="Sun H."/>
            <person name="Tritt A."/>
            <person name="Yoshinaga Y."/>
            <person name="Zwiers L.-H."/>
            <person name="Turgeon B."/>
            <person name="Goodwin S."/>
            <person name="Spatafora J."/>
            <person name="Crous P."/>
            <person name="Grigoriev I."/>
        </authorList>
    </citation>
    <scope>NUCLEOTIDE SEQUENCE</scope>
    <source>
        <strain evidence="2">CBS 109.77</strain>
    </source>
</reference>
<name>A0A6A6WZX1_9PLEO</name>
<protein>
    <submittedName>
        <fullName evidence="2">Uncharacterized protein</fullName>
    </submittedName>
</protein>
<sequence>MRSIGVTRCAFTLREILLRPFTSTTLNPTQHLTTFTIIFYYPTETPTNNSLVVNIAKLFSACPLNPTRLDSAPDHPHYHPHYQPNPHLHTNNPLFVDMAISMSSSDHRNYTLLPSKPSSSPTAPTQPPLSLSPLMSLPRELRDQIYHHLWRATKLAINVQGLHLHALYNSPARHETPVSRPPPWLLTSKAILKEGIERLEFQGEIVLEARFSSSELRPSTTDVDIDTSTSPPKPSPLIDPARFRTLVLHSCSPEETFVLDQGPHRVAHQDHDGEFLRLLDPHIGALGQLARHLAACGNPPRVRALKLEFSDVDDKKRFPLAMSPLYGLAGCLPALRRVEFRVEEVVFPRQVLYPEQTVRWGLVAPDVWFAAFDDVVGELFRGGDWGGERGSFVDLEGGIAVDFLRAERERGDEDRVVDWVACTP</sequence>
<dbReference type="AlphaFoldDB" id="A0A6A6WZX1"/>
<feature type="region of interest" description="Disordered" evidence="1">
    <location>
        <begin position="110"/>
        <end position="134"/>
    </location>
</feature>
<feature type="compositionally biased region" description="Low complexity" evidence="1">
    <location>
        <begin position="111"/>
        <end position="134"/>
    </location>
</feature>
<organism evidence="2 3">
    <name type="scientific">Melanomma pulvis-pyrius CBS 109.77</name>
    <dbReference type="NCBI Taxonomy" id="1314802"/>
    <lineage>
        <taxon>Eukaryota</taxon>
        <taxon>Fungi</taxon>
        <taxon>Dikarya</taxon>
        <taxon>Ascomycota</taxon>
        <taxon>Pezizomycotina</taxon>
        <taxon>Dothideomycetes</taxon>
        <taxon>Pleosporomycetidae</taxon>
        <taxon>Pleosporales</taxon>
        <taxon>Melanommataceae</taxon>
        <taxon>Melanomma</taxon>
    </lineage>
</organism>
<evidence type="ECO:0000313" key="3">
    <source>
        <dbReference type="Proteomes" id="UP000799757"/>
    </source>
</evidence>
<dbReference type="EMBL" id="MU002123">
    <property type="protein sequence ID" value="KAF2789646.1"/>
    <property type="molecule type" value="Genomic_DNA"/>
</dbReference>
<proteinExistence type="predicted"/>
<evidence type="ECO:0000256" key="1">
    <source>
        <dbReference type="SAM" id="MobiDB-lite"/>
    </source>
</evidence>
<accession>A0A6A6WZX1</accession>
<dbReference type="OrthoDB" id="3799620at2759"/>